<evidence type="ECO:0000313" key="4">
    <source>
        <dbReference type="Proteomes" id="UP001159363"/>
    </source>
</evidence>
<gene>
    <name evidence="3" type="ORF">PR048_002999</name>
</gene>
<evidence type="ECO:0000256" key="1">
    <source>
        <dbReference type="SAM" id="MobiDB-lite"/>
    </source>
</evidence>
<dbReference type="Proteomes" id="UP001159363">
    <property type="component" value="Chromosome 1"/>
</dbReference>
<feature type="compositionally biased region" description="Polar residues" evidence="1">
    <location>
        <begin position="651"/>
        <end position="661"/>
    </location>
</feature>
<feature type="transmembrane region" description="Helical" evidence="2">
    <location>
        <begin position="304"/>
        <end position="326"/>
    </location>
</feature>
<feature type="region of interest" description="Disordered" evidence="1">
    <location>
        <begin position="109"/>
        <end position="141"/>
    </location>
</feature>
<protein>
    <submittedName>
        <fullName evidence="3">Uncharacterized protein</fullName>
    </submittedName>
</protein>
<keyword evidence="2" id="KW-1133">Transmembrane helix</keyword>
<feature type="compositionally biased region" description="Basic and acidic residues" evidence="1">
    <location>
        <begin position="1"/>
        <end position="11"/>
    </location>
</feature>
<keyword evidence="2" id="KW-0812">Transmembrane</keyword>
<sequence length="661" mass="73585">MQQRRNEKTGEEETEDPRQNPPTSGIILYILGAAVAERLACSPPPNANRVQSSAASLPDFRKWESCRTMPLVGRFSRDLPFPRNFLPALLHTNLASSSSALKTSMLRARRNKRAGEREIPEKTRRPKASSGTITTCENPGVTRPGIERGSRWWEASRLTAHPQRPHQQKYKTLVMHDIIMKNLNTPYMGNREQTKLAYSVTEWCPVTTSGIIHCVFPSGNVVLISDSNAEYLKLKIPYTALGSRRCEETANNLYYAQITYRTQLCTCSRHVQFIQLPGHKYYEMGSRDHGHVGTTPRARTNFRFVTFVHILYISRACLGAVGYAVVTRRVLQYACVHAIRQCVRVRALFLNFVRAIIQLIRNTLLWWGGGGTLVSRQGEPGSIPGRVTGFSLVGIVPDDAVGRRIFSGIFRFPPPIIPAPLHIHFNQPHWLSRPCYGGWKSAYLKLYSAFEAEKCGRDKDHFATLIKCAIATKRNALNWRATVAERLLCSPPTKAIRVQSPAGSLRILACGNRAGRCHWSAGPLEDLPLPPAPHSDAALYSPQSHSSAIETSLLRAAKISSLTHPTCTQTGMRPATLVKAAGKEFGTLMLNQPMRAIEVSMEQRRNARTGKTGDPQENRRPAEPSNTITTHKNPGTTPLVIEPCSPRWDASSLTTTPPRPL</sequence>
<feature type="compositionally biased region" description="Basic and acidic residues" evidence="1">
    <location>
        <begin position="113"/>
        <end position="123"/>
    </location>
</feature>
<organism evidence="3 4">
    <name type="scientific">Dryococelus australis</name>
    <dbReference type="NCBI Taxonomy" id="614101"/>
    <lineage>
        <taxon>Eukaryota</taxon>
        <taxon>Metazoa</taxon>
        <taxon>Ecdysozoa</taxon>
        <taxon>Arthropoda</taxon>
        <taxon>Hexapoda</taxon>
        <taxon>Insecta</taxon>
        <taxon>Pterygota</taxon>
        <taxon>Neoptera</taxon>
        <taxon>Polyneoptera</taxon>
        <taxon>Phasmatodea</taxon>
        <taxon>Verophasmatodea</taxon>
        <taxon>Anareolatae</taxon>
        <taxon>Phasmatidae</taxon>
        <taxon>Eurycanthinae</taxon>
        <taxon>Dryococelus</taxon>
    </lineage>
</organism>
<keyword evidence="4" id="KW-1185">Reference proteome</keyword>
<proteinExistence type="predicted"/>
<keyword evidence="2" id="KW-0472">Membrane</keyword>
<reference evidence="3 4" key="1">
    <citation type="submission" date="2023-02" db="EMBL/GenBank/DDBJ databases">
        <title>LHISI_Scaffold_Assembly.</title>
        <authorList>
            <person name="Stuart O.P."/>
            <person name="Cleave R."/>
            <person name="Magrath M.J.L."/>
            <person name="Mikheyev A.S."/>
        </authorList>
    </citation>
    <scope>NUCLEOTIDE SEQUENCE [LARGE SCALE GENOMIC DNA]</scope>
    <source>
        <strain evidence="3">Daus_M_001</strain>
        <tissue evidence="3">Leg muscle</tissue>
    </source>
</reference>
<evidence type="ECO:0000313" key="3">
    <source>
        <dbReference type="EMBL" id="KAJ8897650.1"/>
    </source>
</evidence>
<name>A0ABQ9ILR4_9NEOP</name>
<feature type="compositionally biased region" description="Polar residues" evidence="1">
    <location>
        <begin position="624"/>
        <end position="636"/>
    </location>
</feature>
<feature type="region of interest" description="Disordered" evidence="1">
    <location>
        <begin position="1"/>
        <end position="24"/>
    </location>
</feature>
<dbReference type="EMBL" id="JARBHB010000001">
    <property type="protein sequence ID" value="KAJ8897650.1"/>
    <property type="molecule type" value="Genomic_DNA"/>
</dbReference>
<feature type="region of interest" description="Disordered" evidence="1">
    <location>
        <begin position="602"/>
        <end position="661"/>
    </location>
</feature>
<comment type="caution">
    <text evidence="3">The sequence shown here is derived from an EMBL/GenBank/DDBJ whole genome shotgun (WGS) entry which is preliminary data.</text>
</comment>
<accession>A0ABQ9ILR4</accession>
<evidence type="ECO:0000256" key="2">
    <source>
        <dbReference type="SAM" id="Phobius"/>
    </source>
</evidence>